<dbReference type="OMA" id="MMAIMIP"/>
<keyword evidence="5" id="KW-1185">Reference proteome</keyword>
<name>M3D1G4_SPHMS</name>
<dbReference type="InterPro" id="IPR025509">
    <property type="entry name" value="DUF4396"/>
</dbReference>
<accession>M3D1G4</accession>
<evidence type="ECO:0000313" key="4">
    <source>
        <dbReference type="EMBL" id="EMF11333.1"/>
    </source>
</evidence>
<sequence length="285" mass="32009">MSAHNKSYHEPLALVIISSISLGLGALAALFILIDIILRRGWRSMMAIMIPVYIINALYLWPLTLWTYLNYGRPKKPAVNPKTKSLIPPPPPPPPPPHDSDESSLPPPKESQEAPQPTSSCCHHAPLTEKPPRPLFATITVAVCHCGAGCVLGDLIGEWLVYSTQHARMHNAEKMMLYLSFPIDFAFAIFIGIIFQYYSIAPMSGEYGWKTVWRAAQADFLSLVFFEMGLFAWMAVFQIALFEGRLGMDTVTYWWMMQVGMVCGHWTGVPINWWLIRTGVKEPCA</sequence>
<dbReference type="EMBL" id="KB456266">
    <property type="protein sequence ID" value="EMF11333.1"/>
    <property type="molecule type" value="Genomic_DNA"/>
</dbReference>
<gene>
    <name evidence="4" type="ORF">SEPMUDRAFT_118630</name>
</gene>
<feature type="transmembrane region" description="Helical" evidence="2">
    <location>
        <begin position="177"/>
        <end position="200"/>
    </location>
</feature>
<dbReference type="Proteomes" id="UP000016931">
    <property type="component" value="Unassembled WGS sequence"/>
</dbReference>
<dbReference type="GeneID" id="27898580"/>
<feature type="region of interest" description="Disordered" evidence="1">
    <location>
        <begin position="80"/>
        <end position="123"/>
    </location>
</feature>
<dbReference type="RefSeq" id="XP_016759454.1">
    <property type="nucleotide sequence ID" value="XM_016901443.1"/>
</dbReference>
<organism evidence="4 5">
    <name type="scientific">Sphaerulina musiva (strain SO2202)</name>
    <name type="common">Poplar stem canker fungus</name>
    <name type="synonym">Septoria musiva</name>
    <dbReference type="NCBI Taxonomy" id="692275"/>
    <lineage>
        <taxon>Eukaryota</taxon>
        <taxon>Fungi</taxon>
        <taxon>Dikarya</taxon>
        <taxon>Ascomycota</taxon>
        <taxon>Pezizomycotina</taxon>
        <taxon>Dothideomycetes</taxon>
        <taxon>Dothideomycetidae</taxon>
        <taxon>Mycosphaerellales</taxon>
        <taxon>Mycosphaerellaceae</taxon>
        <taxon>Sphaerulina</taxon>
    </lineage>
</organism>
<evidence type="ECO:0000256" key="1">
    <source>
        <dbReference type="SAM" id="MobiDB-lite"/>
    </source>
</evidence>
<feature type="transmembrane region" description="Helical" evidence="2">
    <location>
        <begin position="135"/>
        <end position="156"/>
    </location>
</feature>
<feature type="transmembrane region" description="Helical" evidence="2">
    <location>
        <begin position="253"/>
        <end position="276"/>
    </location>
</feature>
<dbReference type="OrthoDB" id="5398702at2759"/>
<keyword evidence="2" id="KW-0472">Membrane</keyword>
<feature type="compositionally biased region" description="Pro residues" evidence="1">
    <location>
        <begin position="87"/>
        <end position="97"/>
    </location>
</feature>
<feature type="transmembrane region" description="Helical" evidence="2">
    <location>
        <begin position="220"/>
        <end position="241"/>
    </location>
</feature>
<feature type="transmembrane region" description="Helical" evidence="2">
    <location>
        <begin position="12"/>
        <end position="38"/>
    </location>
</feature>
<feature type="domain" description="DUF4396" evidence="3">
    <location>
        <begin position="137"/>
        <end position="281"/>
    </location>
</feature>
<evidence type="ECO:0000256" key="2">
    <source>
        <dbReference type="SAM" id="Phobius"/>
    </source>
</evidence>
<keyword evidence="2" id="KW-1133">Transmembrane helix</keyword>
<dbReference type="Pfam" id="PF14342">
    <property type="entry name" value="DUF4396"/>
    <property type="match status" value="1"/>
</dbReference>
<dbReference type="HOGENOM" id="CLU_030096_0_0_1"/>
<reference evidence="4 5" key="1">
    <citation type="journal article" date="2012" name="PLoS Pathog.">
        <title>Diverse lifestyles and strategies of plant pathogenesis encoded in the genomes of eighteen Dothideomycetes fungi.</title>
        <authorList>
            <person name="Ohm R.A."/>
            <person name="Feau N."/>
            <person name="Henrissat B."/>
            <person name="Schoch C.L."/>
            <person name="Horwitz B.A."/>
            <person name="Barry K.W."/>
            <person name="Condon B.J."/>
            <person name="Copeland A.C."/>
            <person name="Dhillon B."/>
            <person name="Glaser F."/>
            <person name="Hesse C.N."/>
            <person name="Kosti I."/>
            <person name="LaButti K."/>
            <person name="Lindquist E.A."/>
            <person name="Lucas S."/>
            <person name="Salamov A.A."/>
            <person name="Bradshaw R.E."/>
            <person name="Ciuffetti L."/>
            <person name="Hamelin R.C."/>
            <person name="Kema G.H.J."/>
            <person name="Lawrence C."/>
            <person name="Scott J.A."/>
            <person name="Spatafora J.W."/>
            <person name="Turgeon B.G."/>
            <person name="de Wit P.J.G.M."/>
            <person name="Zhong S."/>
            <person name="Goodwin S.B."/>
            <person name="Grigoriev I.V."/>
        </authorList>
    </citation>
    <scope>NUCLEOTIDE SEQUENCE [LARGE SCALE GENOMIC DNA]</scope>
    <source>
        <strain evidence="4 5">SO2202</strain>
    </source>
</reference>
<dbReference type="STRING" id="692275.M3D1G4"/>
<dbReference type="AlphaFoldDB" id="M3D1G4"/>
<proteinExistence type="predicted"/>
<keyword evidence="2" id="KW-0812">Transmembrane</keyword>
<protein>
    <recommendedName>
        <fullName evidence="3">DUF4396 domain-containing protein</fullName>
    </recommendedName>
</protein>
<dbReference type="eggNOG" id="ENOG502R8DW">
    <property type="taxonomic scope" value="Eukaryota"/>
</dbReference>
<feature type="transmembrane region" description="Helical" evidence="2">
    <location>
        <begin position="50"/>
        <end position="69"/>
    </location>
</feature>
<evidence type="ECO:0000259" key="3">
    <source>
        <dbReference type="Pfam" id="PF14342"/>
    </source>
</evidence>
<evidence type="ECO:0000313" key="5">
    <source>
        <dbReference type="Proteomes" id="UP000016931"/>
    </source>
</evidence>